<evidence type="ECO:0000313" key="3">
    <source>
        <dbReference type="Proteomes" id="UP001139450"/>
    </source>
</evidence>
<dbReference type="Pfam" id="PF25589">
    <property type="entry name" value="DUF7935"/>
    <property type="match status" value="1"/>
</dbReference>
<comment type="caution">
    <text evidence="2">The sequence shown here is derived from an EMBL/GenBank/DDBJ whole genome shotgun (WGS) entry which is preliminary data.</text>
</comment>
<evidence type="ECO:0000313" key="2">
    <source>
        <dbReference type="EMBL" id="MCJ8208792.1"/>
    </source>
</evidence>
<reference evidence="2" key="1">
    <citation type="submission" date="2022-04" db="EMBL/GenBank/DDBJ databases">
        <title>Mucilaginibacter sp. RS28 isolated from freshwater.</title>
        <authorList>
            <person name="Ko S.-R."/>
        </authorList>
    </citation>
    <scope>NUCLEOTIDE SEQUENCE</scope>
    <source>
        <strain evidence="2">RS28</strain>
    </source>
</reference>
<protein>
    <submittedName>
        <fullName evidence="2">Uncharacterized protein</fullName>
    </submittedName>
</protein>
<dbReference type="RefSeq" id="WP_245128620.1">
    <property type="nucleotide sequence ID" value="NZ_JALJEJ010000001.1"/>
</dbReference>
<gene>
    <name evidence="2" type="ORF">MUY27_03670</name>
</gene>
<feature type="transmembrane region" description="Helical" evidence="1">
    <location>
        <begin position="6"/>
        <end position="28"/>
    </location>
</feature>
<accession>A0A9X1X039</accession>
<keyword evidence="3" id="KW-1185">Reference proteome</keyword>
<dbReference type="EMBL" id="JALJEJ010000001">
    <property type="protein sequence ID" value="MCJ8208792.1"/>
    <property type="molecule type" value="Genomic_DNA"/>
</dbReference>
<keyword evidence="1" id="KW-0812">Transmembrane</keyword>
<sequence length="176" mass="20179">MITLGYILDIIKFTIAGTGVVWVAFYLLKPYLERNERIQLLEMKKATSAQTLPLRLQAYERIILFIERINPASMLVRINAPSFSRDELLNLILTEIRTEYQHNITQQIYVSNEAWAVVKQIKDDTLALVTNVLKSIPEEASGLDASKLMLAHISQLEDNPYDMAVALIKRDLEKLF</sequence>
<keyword evidence="1" id="KW-0472">Membrane</keyword>
<dbReference type="Proteomes" id="UP001139450">
    <property type="component" value="Unassembled WGS sequence"/>
</dbReference>
<dbReference type="AlphaFoldDB" id="A0A9X1X039"/>
<keyword evidence="1" id="KW-1133">Transmembrane helix</keyword>
<name>A0A9X1X039_9SPHI</name>
<dbReference type="InterPro" id="IPR057695">
    <property type="entry name" value="DUF7935"/>
</dbReference>
<organism evidence="2 3">
    <name type="scientific">Mucilaginibacter straminoryzae</name>
    <dbReference type="NCBI Taxonomy" id="2932774"/>
    <lineage>
        <taxon>Bacteria</taxon>
        <taxon>Pseudomonadati</taxon>
        <taxon>Bacteroidota</taxon>
        <taxon>Sphingobacteriia</taxon>
        <taxon>Sphingobacteriales</taxon>
        <taxon>Sphingobacteriaceae</taxon>
        <taxon>Mucilaginibacter</taxon>
    </lineage>
</organism>
<proteinExistence type="predicted"/>
<evidence type="ECO:0000256" key="1">
    <source>
        <dbReference type="SAM" id="Phobius"/>
    </source>
</evidence>